<evidence type="ECO:0000256" key="8">
    <source>
        <dbReference type="ARBA" id="ARBA00093421"/>
    </source>
</evidence>
<dbReference type="GO" id="GO:0005789">
    <property type="term" value="C:endoplasmic reticulum membrane"/>
    <property type="evidence" value="ECO:0007669"/>
    <property type="project" value="TreeGrafter"/>
</dbReference>
<sequence>MGVSPNPPPSPSPWGRSPGQPLRALTRAEGAQPHLVPCAGSLAAGSGSPSCAGFPRGSWRSPAGVLQAEGSLCWVLPPPLKHGTKQGGPGQPEMGEPRVADPWVRGGSQSSKISGVGEKWGRSLPAWGAASPLPADPLWGCGDVLRGAWRAANRLTATLFGPPRGWVARPPPATGRLACYGMPPGTGDSPQPRAERGPWGSLGAVWGQIRSTARSVLTWCCGVPNYLPSISAAIGGETPQRYVWRLCIGLHSAPRFLVAVAYWNHYQSCHCSHPRYPRLCHLNLLLNLLENFALLVLTYVSSSENYGAQVVQVEAAALLLHLHHLRVCRVCLLPPQLVLRARSLHHLRFPGVPGCALQHGLPHDCLLGLQQQGAGGELRAGRQALLAAPCTPPARSGAEPCPGCSEQPLPGGAVGEGFVPAGSRGCPAEALAPWQGREAEPLPSAALGAGPLLLLETSPCPGLPALVLCVVPARGQSSQTRGARGPAWPRLPAPAPCWFWDPGEGGRGVGRLLPGSWEGPSLPHTAAGWPHGFSSRLGELCQGTLGQHLQQGLMAQRGLRSLGEPPPRVCPVAPPELSGVNASGGSLRGWGRAGHRLQRLGLIQALRCCCGAKLPRSGSRWGWAAP</sequence>
<feature type="domain" description="CWH43-like N-terminal" evidence="12">
    <location>
        <begin position="224"/>
        <end position="306"/>
    </location>
</feature>
<dbReference type="PANTHER" id="PTHR12892:SF11">
    <property type="entry name" value="POST-GPI ATTACHMENT TO PROTEINS FACTOR 2"/>
    <property type="match status" value="1"/>
</dbReference>
<name>A0A8C3CN12_CAIMO</name>
<feature type="compositionally biased region" description="Pro residues" evidence="11">
    <location>
        <begin position="1"/>
        <end position="12"/>
    </location>
</feature>
<evidence type="ECO:0000256" key="5">
    <source>
        <dbReference type="ARBA" id="ARBA00022989"/>
    </source>
</evidence>
<accession>A0A8C3CN12</accession>
<comment type="subcellular location">
    <subcellularLocation>
        <location evidence="1">Golgi apparatus membrane</location>
        <topology evidence="1">Multi-pass membrane protein</topology>
    </subcellularLocation>
</comment>
<proteinExistence type="inferred from homology"/>
<dbReference type="GO" id="GO:0006506">
    <property type="term" value="P:GPI anchor biosynthetic process"/>
    <property type="evidence" value="ECO:0007669"/>
    <property type="project" value="UniProtKB-KW"/>
</dbReference>
<feature type="region of interest" description="Disordered" evidence="11">
    <location>
        <begin position="1"/>
        <end position="31"/>
    </location>
</feature>
<dbReference type="Ensembl" id="ENSCMMT00000025303.1">
    <property type="protein sequence ID" value="ENSCMMP00000023110.1"/>
    <property type="gene ID" value="ENSCMMG00000014447.1"/>
</dbReference>
<comment type="function">
    <text evidence="8">Involved in the fatty acid remodeling steps of GPI-anchor maturation where the unsaturated acyl chain at sn-2 of inositol phosphate is replaced by a saturated stearoyl chain. May catalyze the second step of the fatty acid remodeling, by reacylating a lyso-GPI intermediate at sn-2 of inositol phosphate by a saturated chain. The fatty acid remodeling steps is critical for the integration of GPI-APs into lipid rafts.</text>
</comment>
<dbReference type="InterPro" id="IPR019402">
    <property type="entry name" value="CWH43_N"/>
</dbReference>
<evidence type="ECO:0000256" key="9">
    <source>
        <dbReference type="ARBA" id="ARBA00093632"/>
    </source>
</evidence>
<protein>
    <recommendedName>
        <fullName evidence="9">Acyltransferase PGAP2</fullName>
    </recommendedName>
    <alternativeName>
        <fullName evidence="10">Post-GPI attachment to proteins factor 2</fullName>
    </alternativeName>
</protein>
<dbReference type="PANTHER" id="PTHR12892">
    <property type="entry name" value="FGF RECEPTOR ACTIVATING PROTEIN 1"/>
    <property type="match status" value="1"/>
</dbReference>
<comment type="similarity">
    <text evidence="2">Belongs to the PGAP2 family.</text>
</comment>
<keyword evidence="6" id="KW-0333">Golgi apparatus</keyword>
<evidence type="ECO:0000259" key="12">
    <source>
        <dbReference type="Pfam" id="PF10277"/>
    </source>
</evidence>
<evidence type="ECO:0000256" key="10">
    <source>
        <dbReference type="ARBA" id="ARBA00093676"/>
    </source>
</evidence>
<dbReference type="AlphaFoldDB" id="A0A8C3CN12"/>
<keyword evidence="14" id="KW-1185">Reference proteome</keyword>
<evidence type="ECO:0000313" key="14">
    <source>
        <dbReference type="Proteomes" id="UP000694556"/>
    </source>
</evidence>
<keyword evidence="4" id="KW-0812">Transmembrane</keyword>
<dbReference type="Proteomes" id="UP000694556">
    <property type="component" value="Unassembled WGS sequence"/>
</dbReference>
<evidence type="ECO:0000256" key="3">
    <source>
        <dbReference type="ARBA" id="ARBA00022502"/>
    </source>
</evidence>
<reference evidence="13" key="1">
    <citation type="submission" date="2025-08" db="UniProtKB">
        <authorList>
            <consortium name="Ensembl"/>
        </authorList>
    </citation>
    <scope>IDENTIFICATION</scope>
</reference>
<keyword evidence="3" id="KW-0337">GPI-anchor biosynthesis</keyword>
<evidence type="ECO:0000256" key="11">
    <source>
        <dbReference type="SAM" id="MobiDB-lite"/>
    </source>
</evidence>
<reference evidence="13" key="2">
    <citation type="submission" date="2025-09" db="UniProtKB">
        <authorList>
            <consortium name="Ensembl"/>
        </authorList>
    </citation>
    <scope>IDENTIFICATION</scope>
</reference>
<evidence type="ECO:0000256" key="6">
    <source>
        <dbReference type="ARBA" id="ARBA00023034"/>
    </source>
</evidence>
<dbReference type="Pfam" id="PF10277">
    <property type="entry name" value="Frag1"/>
    <property type="match status" value="1"/>
</dbReference>
<evidence type="ECO:0000256" key="2">
    <source>
        <dbReference type="ARBA" id="ARBA00007414"/>
    </source>
</evidence>
<dbReference type="GO" id="GO:0000139">
    <property type="term" value="C:Golgi membrane"/>
    <property type="evidence" value="ECO:0007669"/>
    <property type="project" value="UniProtKB-SubCell"/>
</dbReference>
<evidence type="ECO:0000256" key="1">
    <source>
        <dbReference type="ARBA" id="ARBA00004653"/>
    </source>
</evidence>
<evidence type="ECO:0000256" key="4">
    <source>
        <dbReference type="ARBA" id="ARBA00022692"/>
    </source>
</evidence>
<dbReference type="InterPro" id="IPR039545">
    <property type="entry name" value="PGAP2"/>
</dbReference>
<evidence type="ECO:0000256" key="7">
    <source>
        <dbReference type="ARBA" id="ARBA00023136"/>
    </source>
</evidence>
<keyword evidence="5" id="KW-1133">Transmembrane helix</keyword>
<evidence type="ECO:0000313" key="13">
    <source>
        <dbReference type="Ensembl" id="ENSCMMP00000023110.1"/>
    </source>
</evidence>
<keyword evidence="7" id="KW-0472">Membrane</keyword>
<organism evidence="13 14">
    <name type="scientific">Cairina moschata</name>
    <name type="common">Muscovy duck</name>
    <dbReference type="NCBI Taxonomy" id="8855"/>
    <lineage>
        <taxon>Eukaryota</taxon>
        <taxon>Metazoa</taxon>
        <taxon>Chordata</taxon>
        <taxon>Craniata</taxon>
        <taxon>Vertebrata</taxon>
        <taxon>Euteleostomi</taxon>
        <taxon>Archelosauria</taxon>
        <taxon>Archosauria</taxon>
        <taxon>Dinosauria</taxon>
        <taxon>Saurischia</taxon>
        <taxon>Theropoda</taxon>
        <taxon>Coelurosauria</taxon>
        <taxon>Aves</taxon>
        <taxon>Neognathae</taxon>
        <taxon>Galloanserae</taxon>
        <taxon>Anseriformes</taxon>
        <taxon>Anatidae</taxon>
        <taxon>Anatinae</taxon>
        <taxon>Cairina</taxon>
    </lineage>
</organism>